<proteinExistence type="predicted"/>
<accession>D5C0Y3</accession>
<sequence length="132" mass="14185">MVQYIHHVPGRLRVKLASLKRNPVQAAALKALLEGFEGIGKAEVNPVTGSILVAYHRERTQPQAILQALHDHGYCRQLVTMPPVSAASSKQKVQTTGKAVGQVGEKFGKAVLDVVVEKMVERSAVALIGAIL</sequence>
<dbReference type="EMBL" id="CP001798">
    <property type="protein sequence ID" value="ADE14540.1"/>
    <property type="molecule type" value="Genomic_DNA"/>
</dbReference>
<name>D5C0Y3_NITHN</name>
<dbReference type="Gene3D" id="3.30.70.100">
    <property type="match status" value="1"/>
</dbReference>
<evidence type="ECO:0000313" key="1">
    <source>
        <dbReference type="EMBL" id="ADE14540.1"/>
    </source>
</evidence>
<evidence type="ECO:0000313" key="2">
    <source>
        <dbReference type="Proteomes" id="UP000001844"/>
    </source>
</evidence>
<dbReference type="STRING" id="472759.Nhal_1389"/>
<dbReference type="HOGENOM" id="CLU_157923_0_0_6"/>
<dbReference type="SUPFAM" id="SSF55008">
    <property type="entry name" value="HMA, heavy metal-associated domain"/>
    <property type="match status" value="1"/>
</dbReference>
<reference evidence="2" key="1">
    <citation type="submission" date="2010-04" db="EMBL/GenBank/DDBJ databases">
        <title>Complete genome sequence of Nitrosococcus halophilus Nc4, a salt-adapted, aerobic obligate ammonia-oxidizing sulfur purple bacterium.</title>
        <authorList>
            <consortium name="US DOE Joint Genome Institute"/>
            <person name="Campbell M.A."/>
            <person name="Malfatti S.A."/>
            <person name="Chain P.S.G."/>
            <person name="Heidelberg J.F."/>
            <person name="Ward B.B."/>
            <person name="Klotz M.G."/>
        </authorList>
    </citation>
    <scope>NUCLEOTIDE SEQUENCE [LARGE SCALE GENOMIC DNA]</scope>
    <source>
        <strain evidence="2">Nc4</strain>
    </source>
</reference>
<dbReference type="eggNOG" id="COG2608">
    <property type="taxonomic scope" value="Bacteria"/>
</dbReference>
<dbReference type="GO" id="GO:0046872">
    <property type="term" value="F:metal ion binding"/>
    <property type="evidence" value="ECO:0007669"/>
    <property type="project" value="InterPro"/>
</dbReference>
<protein>
    <recommendedName>
        <fullName evidence="3">HMA domain-containing protein</fullName>
    </recommendedName>
</protein>
<gene>
    <name evidence="1" type="ordered locus">Nhal_1389</name>
</gene>
<dbReference type="Proteomes" id="UP000001844">
    <property type="component" value="Chromosome"/>
</dbReference>
<evidence type="ECO:0008006" key="3">
    <source>
        <dbReference type="Google" id="ProtNLM"/>
    </source>
</evidence>
<keyword evidence="2" id="KW-1185">Reference proteome</keyword>
<dbReference type="InterPro" id="IPR036163">
    <property type="entry name" value="HMA_dom_sf"/>
</dbReference>
<dbReference type="KEGG" id="nhl:Nhal_1389"/>
<dbReference type="Pfam" id="PF19991">
    <property type="entry name" value="HMA_2"/>
    <property type="match status" value="1"/>
</dbReference>
<dbReference type="RefSeq" id="WP_013032431.1">
    <property type="nucleotide sequence ID" value="NC_013960.1"/>
</dbReference>
<dbReference type="InterPro" id="IPR006121">
    <property type="entry name" value="HMA_dom"/>
</dbReference>
<dbReference type="OrthoDB" id="9794780at2"/>
<dbReference type="AlphaFoldDB" id="D5C0Y3"/>
<dbReference type="CDD" id="cd00371">
    <property type="entry name" value="HMA"/>
    <property type="match status" value="1"/>
</dbReference>
<organism evidence="1 2">
    <name type="scientific">Nitrosococcus halophilus (strain Nc4)</name>
    <dbReference type="NCBI Taxonomy" id="472759"/>
    <lineage>
        <taxon>Bacteria</taxon>
        <taxon>Pseudomonadati</taxon>
        <taxon>Pseudomonadota</taxon>
        <taxon>Gammaproteobacteria</taxon>
        <taxon>Chromatiales</taxon>
        <taxon>Chromatiaceae</taxon>
        <taxon>Nitrosococcus</taxon>
    </lineage>
</organism>